<protein>
    <submittedName>
        <fullName evidence="2">Sel1 domain containing protein</fullName>
    </submittedName>
</protein>
<organism evidence="2">
    <name type="scientific">Coptotermes formosanus</name>
    <name type="common">Formosan subterranean termite</name>
    <dbReference type="NCBI Taxonomy" id="36987"/>
    <lineage>
        <taxon>Eukaryota</taxon>
        <taxon>Metazoa</taxon>
        <taxon>Ecdysozoa</taxon>
        <taxon>Arthropoda</taxon>
        <taxon>Hexapoda</taxon>
        <taxon>Insecta</taxon>
        <taxon>Pterygota</taxon>
        <taxon>Neoptera</taxon>
        <taxon>Polyneoptera</taxon>
        <taxon>Dictyoptera</taxon>
        <taxon>Blattodea</taxon>
        <taxon>Blattoidea</taxon>
        <taxon>Termitoidae</taxon>
        <taxon>Rhinotermitidae</taxon>
        <taxon>Coptotermes</taxon>
    </lineage>
</organism>
<evidence type="ECO:0000256" key="1">
    <source>
        <dbReference type="ARBA" id="ARBA00038101"/>
    </source>
</evidence>
<dbReference type="PANTHER" id="PTHR11102:SF160">
    <property type="entry name" value="ERAD-ASSOCIATED E3 UBIQUITIN-PROTEIN LIGASE COMPONENT HRD3"/>
    <property type="match status" value="1"/>
</dbReference>
<dbReference type="SUPFAM" id="SSF81901">
    <property type="entry name" value="HCP-like"/>
    <property type="match status" value="1"/>
</dbReference>
<dbReference type="InterPro" id="IPR050767">
    <property type="entry name" value="Sel1_AlgK"/>
</dbReference>
<name>R4V3T5_COPFO</name>
<evidence type="ECO:0000313" key="2">
    <source>
        <dbReference type="EMBL" id="AGM32468.1"/>
    </source>
</evidence>
<comment type="similarity">
    <text evidence="1">Belongs to the sel-1 family.</text>
</comment>
<dbReference type="InterPro" id="IPR011990">
    <property type="entry name" value="TPR-like_helical_dom_sf"/>
</dbReference>
<sequence length="244" mass="27341">MGDLQNDMDAKRLVEAERLFRLALRFERLNTKRSIERAVRLYGQAAHLGHPEAMYRYFICYSWGIGLHRNERRAYSWCQKSAGSGYAVALGNIAFYYETGENPMGIVDRGLAECCYRKASELGDPYAMCKFGMILVKRGEVEDGISLICQSAELDCWFGLLNLDTTLVCGSAFLERDVARGMEMLFRGRDALFKELSESNRLATHFFSIRAWADCVSGIGQLVLELSSVGDFISISDASCGVSL</sequence>
<proteinExistence type="evidence at transcript level"/>
<dbReference type="EMBL" id="KC571969">
    <property type="protein sequence ID" value="AGM32468.1"/>
    <property type="molecule type" value="mRNA"/>
</dbReference>
<dbReference type="Gene3D" id="1.25.40.10">
    <property type="entry name" value="Tetratricopeptide repeat domain"/>
    <property type="match status" value="1"/>
</dbReference>
<dbReference type="Pfam" id="PF08238">
    <property type="entry name" value="Sel1"/>
    <property type="match status" value="3"/>
</dbReference>
<accession>R4V3T5</accession>
<reference evidence="2" key="1">
    <citation type="submission" date="2013-02" db="EMBL/GenBank/DDBJ databases">
        <title>Immune-Related transcriptome of Coptotermes formosanus Shiraki workers: the defense mechanism.</title>
        <authorList>
            <person name="Hussain A."/>
            <person name="Li Y.F."/>
            <person name="Cheng Y."/>
            <person name="Liu Y."/>
            <person name="Chen C.C."/>
            <person name="Wen S.Y."/>
        </authorList>
    </citation>
    <scope>NUCLEOTIDE SEQUENCE</scope>
</reference>
<dbReference type="PANTHER" id="PTHR11102">
    <property type="entry name" value="SEL-1-LIKE PROTEIN"/>
    <property type="match status" value="1"/>
</dbReference>
<dbReference type="SMART" id="SM00671">
    <property type="entry name" value="SEL1"/>
    <property type="match status" value="3"/>
</dbReference>
<dbReference type="InterPro" id="IPR006597">
    <property type="entry name" value="Sel1-like"/>
</dbReference>
<dbReference type="AlphaFoldDB" id="R4V3T5"/>